<proteinExistence type="predicted"/>
<reference evidence="1" key="1">
    <citation type="submission" date="2014-05" db="EMBL/GenBank/DDBJ databases">
        <authorList>
            <person name="Chronopoulou M."/>
        </authorList>
    </citation>
    <scope>NUCLEOTIDE SEQUENCE</scope>
    <source>
        <tissue evidence="1">Whole organism</tissue>
    </source>
</reference>
<sequence length="39" mass="4375">MFNEKILVRIMAGISKCGVWGKDKCSNYCLGLNNRARAN</sequence>
<protein>
    <submittedName>
        <fullName evidence="1">Uncharacterized protein</fullName>
    </submittedName>
</protein>
<name>A0A0K2UBG6_LEPSM</name>
<organism evidence="1">
    <name type="scientific">Lepeophtheirus salmonis</name>
    <name type="common">Salmon louse</name>
    <name type="synonym">Caligus salmonis</name>
    <dbReference type="NCBI Taxonomy" id="72036"/>
    <lineage>
        <taxon>Eukaryota</taxon>
        <taxon>Metazoa</taxon>
        <taxon>Ecdysozoa</taxon>
        <taxon>Arthropoda</taxon>
        <taxon>Crustacea</taxon>
        <taxon>Multicrustacea</taxon>
        <taxon>Hexanauplia</taxon>
        <taxon>Copepoda</taxon>
        <taxon>Siphonostomatoida</taxon>
        <taxon>Caligidae</taxon>
        <taxon>Lepeophtheirus</taxon>
    </lineage>
</organism>
<accession>A0A0K2UBG6</accession>
<dbReference type="EMBL" id="HACA01017936">
    <property type="protein sequence ID" value="CDW35297.1"/>
    <property type="molecule type" value="Transcribed_RNA"/>
</dbReference>
<evidence type="ECO:0000313" key="1">
    <source>
        <dbReference type="EMBL" id="CDW35297.1"/>
    </source>
</evidence>
<dbReference type="AlphaFoldDB" id="A0A0K2UBG6"/>